<protein>
    <recommendedName>
        <fullName evidence="1">PEGA domain-containing protein</fullName>
    </recommendedName>
</protein>
<accession>A0A1G2G1X6</accession>
<evidence type="ECO:0000313" key="2">
    <source>
        <dbReference type="EMBL" id="OGZ43920.1"/>
    </source>
</evidence>
<evidence type="ECO:0000313" key="3">
    <source>
        <dbReference type="Proteomes" id="UP000177480"/>
    </source>
</evidence>
<comment type="caution">
    <text evidence="2">The sequence shown here is derived from an EMBL/GenBank/DDBJ whole genome shotgun (WGS) entry which is preliminary data.</text>
</comment>
<dbReference type="InterPro" id="IPR013229">
    <property type="entry name" value="PEGA"/>
</dbReference>
<gene>
    <name evidence="2" type="ORF">A2719_03080</name>
</gene>
<feature type="domain" description="PEGA" evidence="1">
    <location>
        <begin position="44"/>
        <end position="115"/>
    </location>
</feature>
<dbReference type="STRING" id="1802114.A2719_03080"/>
<dbReference type="Pfam" id="PF08308">
    <property type="entry name" value="PEGA"/>
    <property type="match status" value="1"/>
</dbReference>
<organism evidence="2 3">
    <name type="scientific">Candidatus Ryanbacteria bacterium RIFCSPHIGHO2_01_FULL_45_22</name>
    <dbReference type="NCBI Taxonomy" id="1802114"/>
    <lineage>
        <taxon>Bacteria</taxon>
        <taxon>Candidatus Ryaniibacteriota</taxon>
    </lineage>
</organism>
<dbReference type="AlphaFoldDB" id="A0A1G2G1X6"/>
<evidence type="ECO:0000259" key="1">
    <source>
        <dbReference type="Pfam" id="PF08308"/>
    </source>
</evidence>
<name>A0A1G2G1X6_9BACT</name>
<proteinExistence type="predicted"/>
<sequence>MTYRARKLLFLFSILAFLTLSGPLLLYTFGYRLSLSNFDIHKTGGVFIHTNPPGTDLAIGEVKQTTSYLTGNAFIQNLRPAPYTIRVSRKSYQSWEKTVDVEAQTVTELFPVLMPATPIITVLKTASSTGMRASPNASLLILYDTKKAKHIYELFDPNLHKTLPFADALSQSLIASVPPDAVWNWNASETGALIETSDNWIRLTRQDNVIRVRSLYRQTPLAHIVSKKPRLLAEDPRNVDSYFFLDGTNFARWNTKTNVAQQLLQSIGGFLVGDTYLILWDMQSGAPQITTFDATQPRPYATSSFPIITESKMREIGSYLLLASKDKTWLLSNSGKNPSQLSTNSSNLQNILHTDAYVLWWDNHTISIHWIVPEQQLPSFQKSQQETLYESNETIQNVMPYPEEHYLIIQEENTIYTLELDGRGGTRNKHILYKGNKPSFFAPPHKKILYVYDNGSLLAIELP</sequence>
<dbReference type="Proteomes" id="UP000177480">
    <property type="component" value="Unassembled WGS sequence"/>
</dbReference>
<reference evidence="2 3" key="1">
    <citation type="journal article" date="2016" name="Nat. Commun.">
        <title>Thousands of microbial genomes shed light on interconnected biogeochemical processes in an aquifer system.</title>
        <authorList>
            <person name="Anantharaman K."/>
            <person name="Brown C.T."/>
            <person name="Hug L.A."/>
            <person name="Sharon I."/>
            <person name="Castelle C.J."/>
            <person name="Probst A.J."/>
            <person name="Thomas B.C."/>
            <person name="Singh A."/>
            <person name="Wilkins M.J."/>
            <person name="Karaoz U."/>
            <person name="Brodie E.L."/>
            <person name="Williams K.H."/>
            <person name="Hubbard S.S."/>
            <person name="Banfield J.F."/>
        </authorList>
    </citation>
    <scope>NUCLEOTIDE SEQUENCE [LARGE SCALE GENOMIC DNA]</scope>
</reference>
<dbReference type="EMBL" id="MHNK01000010">
    <property type="protein sequence ID" value="OGZ43920.1"/>
    <property type="molecule type" value="Genomic_DNA"/>
</dbReference>